<name>A0A0C2BRR9_9BURK</name>
<feature type="transmembrane region" description="Helical" evidence="1">
    <location>
        <begin position="170"/>
        <end position="189"/>
    </location>
</feature>
<evidence type="ECO:0000259" key="3">
    <source>
        <dbReference type="Pfam" id="PF13194"/>
    </source>
</evidence>
<feature type="transmembrane region" description="Helical" evidence="1">
    <location>
        <begin position="227"/>
        <end position="250"/>
    </location>
</feature>
<accession>A0A0C2BRR9</accession>
<feature type="transmembrane region" description="Helical" evidence="1">
    <location>
        <begin position="388"/>
        <end position="407"/>
    </location>
</feature>
<feature type="transmembrane region" description="Helical" evidence="1">
    <location>
        <begin position="298"/>
        <end position="320"/>
    </location>
</feature>
<keyword evidence="1" id="KW-0812">Transmembrane</keyword>
<evidence type="ECO:0000259" key="2">
    <source>
        <dbReference type="Pfam" id="PF02308"/>
    </source>
</evidence>
<evidence type="ECO:0000256" key="1">
    <source>
        <dbReference type="SAM" id="Phobius"/>
    </source>
</evidence>
<comment type="caution">
    <text evidence="4">The sequence shown here is derived from an EMBL/GenBank/DDBJ whole genome shotgun (WGS) entry which is preliminary data.</text>
</comment>
<proteinExistence type="predicted"/>
<dbReference type="PANTHER" id="PTHR39084">
    <property type="entry name" value="MEMBRANE PROTEIN-RELATED"/>
    <property type="match status" value="1"/>
</dbReference>
<sequence length="409" mass="40849">MTPSLLAAFAAALGGGLLVGIERERSKGSGPGRAVAGIRSFALAAAAGAAAQAVGQPWLVAAGAALIAALTGITYWRQRTDDPGVTTELALFLTYVLGVAAVGDAQLAAAGFVVVAVLLASKTRLHRFATEVLSGSEIRDGLILAAAALVFWPLIPDQPVALLAGTNPHHLWRLVVLLMALQAIGYIAVRSVSARIGIVLAGLASGLVSSTSTVAAMGARARRQPQLAAACAAGALSSNTSSMLLVFSVATAIHAPVLAVIWPALLAGMAACLAAVAINARGPADEGGASASPGPVFNIGQTVGFALFLTALTGIVALVTQRYGTTVAGAVAALTATVDMQASIGALFSLAAHGELGDGAIMQPLLAVLSANMGCKVLIAWVTGGRAFGLRMAAGLLGTLAAMWATLLL</sequence>
<feature type="domain" description="DUF4010" evidence="3">
    <location>
        <begin position="176"/>
        <end position="384"/>
    </location>
</feature>
<feature type="transmembrane region" description="Helical" evidence="1">
    <location>
        <begin position="360"/>
        <end position="381"/>
    </location>
</feature>
<protein>
    <submittedName>
        <fullName evidence="4">Uncharacterized protein</fullName>
    </submittedName>
</protein>
<dbReference type="Pfam" id="PF02308">
    <property type="entry name" value="MgtC"/>
    <property type="match status" value="1"/>
</dbReference>
<dbReference type="InterPro" id="IPR025105">
    <property type="entry name" value="DUF4010"/>
</dbReference>
<feature type="transmembrane region" description="Helical" evidence="1">
    <location>
        <begin position="58"/>
        <end position="77"/>
    </location>
</feature>
<feature type="transmembrane region" description="Helical" evidence="1">
    <location>
        <begin position="141"/>
        <end position="164"/>
    </location>
</feature>
<evidence type="ECO:0000313" key="5">
    <source>
        <dbReference type="Proteomes" id="UP000031572"/>
    </source>
</evidence>
<evidence type="ECO:0000313" key="4">
    <source>
        <dbReference type="EMBL" id="KIF83895.1"/>
    </source>
</evidence>
<keyword evidence="1" id="KW-1133">Transmembrane helix</keyword>
<dbReference type="InterPro" id="IPR049177">
    <property type="entry name" value="MgtC_SapB_SrpB_YhiD_N"/>
</dbReference>
<organism evidence="4 5">
    <name type="scientific">Noviherbaspirillum autotrophicum</name>
    <dbReference type="NCBI Taxonomy" id="709839"/>
    <lineage>
        <taxon>Bacteria</taxon>
        <taxon>Pseudomonadati</taxon>
        <taxon>Pseudomonadota</taxon>
        <taxon>Betaproteobacteria</taxon>
        <taxon>Burkholderiales</taxon>
        <taxon>Oxalobacteraceae</taxon>
        <taxon>Noviherbaspirillum</taxon>
    </lineage>
</organism>
<feature type="domain" description="MgtC/SapB/SrpB/YhiD N-terminal" evidence="2">
    <location>
        <begin position="10"/>
        <end position="128"/>
    </location>
</feature>
<feature type="transmembrane region" description="Helical" evidence="1">
    <location>
        <begin position="89"/>
        <end position="120"/>
    </location>
</feature>
<feature type="transmembrane region" description="Helical" evidence="1">
    <location>
        <begin position="327"/>
        <end position="348"/>
    </location>
</feature>
<dbReference type="AlphaFoldDB" id="A0A0C2BRR9"/>
<gene>
    <name evidence="4" type="ORF">TSA66_21230</name>
</gene>
<keyword evidence="1" id="KW-0472">Membrane</keyword>
<keyword evidence="5" id="KW-1185">Reference proteome</keyword>
<dbReference type="Proteomes" id="UP000031572">
    <property type="component" value="Unassembled WGS sequence"/>
</dbReference>
<dbReference type="Pfam" id="PF13194">
    <property type="entry name" value="DUF4010"/>
    <property type="match status" value="1"/>
</dbReference>
<feature type="transmembrane region" description="Helical" evidence="1">
    <location>
        <begin position="257"/>
        <end position="278"/>
    </location>
</feature>
<dbReference type="STRING" id="709839.TSA66_21230"/>
<feature type="transmembrane region" description="Helical" evidence="1">
    <location>
        <begin position="196"/>
        <end position="221"/>
    </location>
</feature>
<reference evidence="4 5" key="1">
    <citation type="submission" date="2014-12" db="EMBL/GenBank/DDBJ databases">
        <title>Denitrispirillum autotrophicum gen. nov., sp. nov., Denitrifying, Facultatively Autotrophic Bacteria Isolated from Rice Paddy Soil.</title>
        <authorList>
            <person name="Ishii S."/>
            <person name="Ashida N."/>
            <person name="Ohno H."/>
            <person name="Otsuka S."/>
            <person name="Yokota A."/>
            <person name="Senoo K."/>
        </authorList>
    </citation>
    <scope>NUCLEOTIDE SEQUENCE [LARGE SCALE GENOMIC DNA]</scope>
    <source>
        <strain evidence="4 5">TSA66</strain>
    </source>
</reference>
<dbReference type="EMBL" id="JWJG01000028">
    <property type="protein sequence ID" value="KIF83895.1"/>
    <property type="molecule type" value="Genomic_DNA"/>
</dbReference>
<dbReference type="PANTHER" id="PTHR39084:SF1">
    <property type="entry name" value="DUF4010 DOMAIN-CONTAINING PROTEIN"/>
    <property type="match status" value="1"/>
</dbReference>